<evidence type="ECO:0000313" key="2">
    <source>
        <dbReference type="Proteomes" id="UP000789702"/>
    </source>
</evidence>
<evidence type="ECO:0000313" key="1">
    <source>
        <dbReference type="EMBL" id="CAG8696141.1"/>
    </source>
</evidence>
<sequence>DVDKLGMYYEMKIASKILLGSCLLNLPCINICNPEDDDDRRKKTITDKLIDNIRNIFFGDVFHVDDFETFFKEVQVEEIEGKTEEKTIKIGKPKYTKDNFALRSLVKWNKFSQTTNNKKAPKAPRMKLRVIYSKFGFRIILNMISKDYGDFKVYKLPRPFIVTEVINSVDRPIDINTKIKEIQNFCVCELYEYTFKIPIYMAHDGLQEPRKDPRMLFCLPEKPTSDEILSFGCDKQKALQEKIDNTHLANVAINKDKPIDLEDALTGGAVLIQLIDAIKANNPIPSQPNKSIPTSILTEIII</sequence>
<feature type="non-terminal residue" evidence="1">
    <location>
        <position position="1"/>
    </location>
</feature>
<keyword evidence="2" id="KW-1185">Reference proteome</keyword>
<proteinExistence type="predicted"/>
<accession>A0ACA9PEQ3</accession>
<gene>
    <name evidence="1" type="ORF">DHETER_LOCUS11518</name>
</gene>
<protein>
    <submittedName>
        <fullName evidence="1">12230_t:CDS:1</fullName>
    </submittedName>
</protein>
<dbReference type="EMBL" id="CAJVPU010025388">
    <property type="protein sequence ID" value="CAG8696141.1"/>
    <property type="molecule type" value="Genomic_DNA"/>
</dbReference>
<name>A0ACA9PEQ3_9GLOM</name>
<reference evidence="1" key="1">
    <citation type="submission" date="2021-06" db="EMBL/GenBank/DDBJ databases">
        <authorList>
            <person name="Kallberg Y."/>
            <person name="Tangrot J."/>
            <person name="Rosling A."/>
        </authorList>
    </citation>
    <scope>NUCLEOTIDE SEQUENCE</scope>
    <source>
        <strain evidence="1">IL203A</strain>
    </source>
</reference>
<comment type="caution">
    <text evidence="1">The sequence shown here is derived from an EMBL/GenBank/DDBJ whole genome shotgun (WGS) entry which is preliminary data.</text>
</comment>
<dbReference type="Proteomes" id="UP000789702">
    <property type="component" value="Unassembled WGS sequence"/>
</dbReference>
<organism evidence="1 2">
    <name type="scientific">Dentiscutata heterogama</name>
    <dbReference type="NCBI Taxonomy" id="1316150"/>
    <lineage>
        <taxon>Eukaryota</taxon>
        <taxon>Fungi</taxon>
        <taxon>Fungi incertae sedis</taxon>
        <taxon>Mucoromycota</taxon>
        <taxon>Glomeromycotina</taxon>
        <taxon>Glomeromycetes</taxon>
        <taxon>Diversisporales</taxon>
        <taxon>Gigasporaceae</taxon>
        <taxon>Dentiscutata</taxon>
    </lineage>
</organism>